<gene>
    <name evidence="1" type="ORF">METZ01_LOCUS445019</name>
</gene>
<proteinExistence type="predicted"/>
<name>A0A382ZAP9_9ZZZZ</name>
<dbReference type="AlphaFoldDB" id="A0A382ZAP9"/>
<dbReference type="EMBL" id="UINC01182132">
    <property type="protein sequence ID" value="SVD92165.1"/>
    <property type="molecule type" value="Genomic_DNA"/>
</dbReference>
<reference evidence="1" key="1">
    <citation type="submission" date="2018-05" db="EMBL/GenBank/DDBJ databases">
        <authorList>
            <person name="Lanie J.A."/>
            <person name="Ng W.-L."/>
            <person name="Kazmierczak K.M."/>
            <person name="Andrzejewski T.M."/>
            <person name="Davidsen T.M."/>
            <person name="Wayne K.J."/>
            <person name="Tettelin H."/>
            <person name="Glass J.I."/>
            <person name="Rusch D."/>
            <person name="Podicherti R."/>
            <person name="Tsui H.-C.T."/>
            <person name="Winkler M.E."/>
        </authorList>
    </citation>
    <scope>NUCLEOTIDE SEQUENCE</scope>
</reference>
<protein>
    <submittedName>
        <fullName evidence="1">Uncharacterized protein</fullName>
    </submittedName>
</protein>
<evidence type="ECO:0000313" key="1">
    <source>
        <dbReference type="EMBL" id="SVD92165.1"/>
    </source>
</evidence>
<sequence>MADARTIKRHSSLLDEKNYNDMAKVKSKTGLSINRQINEAVSRFYIPHITDEIVQMQKKTNTLRGLSNGRVVG</sequence>
<accession>A0A382ZAP9</accession>
<organism evidence="1">
    <name type="scientific">marine metagenome</name>
    <dbReference type="NCBI Taxonomy" id="408172"/>
    <lineage>
        <taxon>unclassified sequences</taxon>
        <taxon>metagenomes</taxon>
        <taxon>ecological metagenomes</taxon>
    </lineage>
</organism>